<accession>A0ABR1GV38</accession>
<feature type="compositionally biased region" description="Pro residues" evidence="1">
    <location>
        <begin position="94"/>
        <end position="109"/>
    </location>
</feature>
<keyword evidence="2" id="KW-0472">Membrane</keyword>
<keyword evidence="2" id="KW-0812">Transmembrane</keyword>
<protein>
    <submittedName>
        <fullName evidence="3">Uncharacterized protein</fullName>
    </submittedName>
</protein>
<keyword evidence="4" id="KW-1185">Reference proteome</keyword>
<name>A0ABR1GV38_9HYPO</name>
<sequence length="218" mass="23024">MDPHDGSHPSQSIPDAAYPDDSPYQPGGSRPDLGVNSSVGGHISPVSSHQQQQQHHQDRYSPSHLHTTPSYSPHHSPATPSSWAAVPEPQAIPSGPPPPYDPTQPPSAYSPPDTASPARPARAVLPTPPGSSHYAPPSPNPYGSAGSSLENGSHSKLGPVAEARLRKRRKQKICIFAMCAVLLFLVALIVGVALGVLKVQFKGNDDDDDDRGPDSIQD</sequence>
<feature type="compositionally biased region" description="Polar residues" evidence="1">
    <location>
        <begin position="145"/>
        <end position="154"/>
    </location>
</feature>
<feature type="transmembrane region" description="Helical" evidence="2">
    <location>
        <begin position="173"/>
        <end position="197"/>
    </location>
</feature>
<keyword evidence="2" id="KW-1133">Transmembrane helix</keyword>
<gene>
    <name evidence="3" type="ORF">QQX98_008457</name>
</gene>
<comment type="caution">
    <text evidence="3">The sequence shown here is derived from an EMBL/GenBank/DDBJ whole genome shotgun (WGS) entry which is preliminary data.</text>
</comment>
<feature type="compositionally biased region" description="Polar residues" evidence="1">
    <location>
        <begin position="64"/>
        <end position="82"/>
    </location>
</feature>
<evidence type="ECO:0000256" key="1">
    <source>
        <dbReference type="SAM" id="MobiDB-lite"/>
    </source>
</evidence>
<dbReference type="EMBL" id="JAZAVJ010000153">
    <property type="protein sequence ID" value="KAK7409395.1"/>
    <property type="molecule type" value="Genomic_DNA"/>
</dbReference>
<reference evidence="3 4" key="1">
    <citation type="journal article" date="2025" name="Microbiol. Resour. Announc.">
        <title>Draft genome sequences for Neonectria magnoliae and Neonectria punicea, canker pathogens of Liriodendron tulipifera and Acer saccharum in West Virginia.</title>
        <authorList>
            <person name="Petronek H.M."/>
            <person name="Kasson M.T."/>
            <person name="Metheny A.M."/>
            <person name="Stauder C.M."/>
            <person name="Lovett B."/>
            <person name="Lynch S.C."/>
            <person name="Garnas J.R."/>
            <person name="Kasson L.R."/>
            <person name="Stajich J.E."/>
        </authorList>
    </citation>
    <scope>NUCLEOTIDE SEQUENCE [LARGE SCALE GENOMIC DNA]</scope>
    <source>
        <strain evidence="3 4">NRRL 64653</strain>
    </source>
</reference>
<feature type="region of interest" description="Disordered" evidence="1">
    <location>
        <begin position="1"/>
        <end position="155"/>
    </location>
</feature>
<dbReference type="Proteomes" id="UP001498476">
    <property type="component" value="Unassembled WGS sequence"/>
</dbReference>
<proteinExistence type="predicted"/>
<organism evidence="3 4">
    <name type="scientific">Neonectria punicea</name>
    <dbReference type="NCBI Taxonomy" id="979145"/>
    <lineage>
        <taxon>Eukaryota</taxon>
        <taxon>Fungi</taxon>
        <taxon>Dikarya</taxon>
        <taxon>Ascomycota</taxon>
        <taxon>Pezizomycotina</taxon>
        <taxon>Sordariomycetes</taxon>
        <taxon>Hypocreomycetidae</taxon>
        <taxon>Hypocreales</taxon>
        <taxon>Nectriaceae</taxon>
        <taxon>Neonectria</taxon>
    </lineage>
</organism>
<evidence type="ECO:0000313" key="3">
    <source>
        <dbReference type="EMBL" id="KAK7409395.1"/>
    </source>
</evidence>
<evidence type="ECO:0000256" key="2">
    <source>
        <dbReference type="SAM" id="Phobius"/>
    </source>
</evidence>
<evidence type="ECO:0000313" key="4">
    <source>
        <dbReference type="Proteomes" id="UP001498476"/>
    </source>
</evidence>